<dbReference type="Gene3D" id="3.30.750.24">
    <property type="entry name" value="STAS domain"/>
    <property type="match status" value="1"/>
</dbReference>
<dbReference type="STRING" id="871968.DESME_04665"/>
<dbReference type="RefSeq" id="WP_006715054.1">
    <property type="nucleotide sequence ID" value="NZ_CP007032.1"/>
</dbReference>
<dbReference type="KEGG" id="dmt:DESME_04665"/>
<protein>
    <recommendedName>
        <fullName evidence="2">Anti-sigma factor antagonist</fullName>
    </recommendedName>
</protein>
<dbReference type="eggNOG" id="COG1366">
    <property type="taxonomic scope" value="Bacteria"/>
</dbReference>
<accession>W0E6C8</accession>
<evidence type="ECO:0000313" key="4">
    <source>
        <dbReference type="EMBL" id="AHF06430.1"/>
    </source>
</evidence>
<name>W0E6C8_9FIRM</name>
<dbReference type="Proteomes" id="UP000010847">
    <property type="component" value="Chromosome"/>
</dbReference>
<dbReference type="SUPFAM" id="SSF52091">
    <property type="entry name" value="SpoIIaa-like"/>
    <property type="match status" value="1"/>
</dbReference>
<reference evidence="4 5" key="1">
    <citation type="submission" date="2013-12" db="EMBL/GenBank/DDBJ databases">
        <authorList>
            <consortium name="DOE Joint Genome Institute"/>
            <person name="Smidt H."/>
            <person name="Huntemann M."/>
            <person name="Han J."/>
            <person name="Chen A."/>
            <person name="Kyrpides N."/>
            <person name="Mavromatis K."/>
            <person name="Markowitz V."/>
            <person name="Palaniappan K."/>
            <person name="Ivanova N."/>
            <person name="Schaumberg A."/>
            <person name="Pati A."/>
            <person name="Liolios K."/>
            <person name="Nordberg H.P."/>
            <person name="Cantor M.N."/>
            <person name="Hua S.X."/>
            <person name="Woyke T."/>
        </authorList>
    </citation>
    <scope>NUCLEOTIDE SEQUENCE [LARGE SCALE GENOMIC DNA]</scope>
    <source>
        <strain evidence="5">DSM 15288</strain>
    </source>
</reference>
<evidence type="ECO:0000256" key="1">
    <source>
        <dbReference type="ARBA" id="ARBA00009013"/>
    </source>
</evidence>
<evidence type="ECO:0000256" key="2">
    <source>
        <dbReference type="RuleBase" id="RU003749"/>
    </source>
</evidence>
<dbReference type="EMBL" id="CP007032">
    <property type="protein sequence ID" value="AHF06430.1"/>
    <property type="molecule type" value="Genomic_DNA"/>
</dbReference>
<dbReference type="PANTHER" id="PTHR33495">
    <property type="entry name" value="ANTI-SIGMA FACTOR ANTAGONIST TM_1081-RELATED-RELATED"/>
    <property type="match status" value="1"/>
</dbReference>
<dbReference type="InterPro" id="IPR036513">
    <property type="entry name" value="STAS_dom_sf"/>
</dbReference>
<keyword evidence="5" id="KW-1185">Reference proteome</keyword>
<feature type="domain" description="STAS" evidence="3">
    <location>
        <begin position="1"/>
        <end position="100"/>
    </location>
</feature>
<dbReference type="Pfam" id="PF01740">
    <property type="entry name" value="STAS"/>
    <property type="match status" value="1"/>
</dbReference>
<sequence>MSFEINANPQEVAVILEGKIFVEDAAQLRERLLDLINQGHRRFIIDMHKATYIDSSGLGVLVAIHKRALENGGKVVIKGLQGVVKDLFLMTRLNKVFEID</sequence>
<dbReference type="GO" id="GO:0043856">
    <property type="term" value="F:anti-sigma factor antagonist activity"/>
    <property type="evidence" value="ECO:0007669"/>
    <property type="project" value="InterPro"/>
</dbReference>
<gene>
    <name evidence="4" type="ORF">DESME_04665</name>
</gene>
<proteinExistence type="inferred from homology"/>
<organism evidence="4 5">
    <name type="scientific">Desulfitobacterium metallireducens DSM 15288</name>
    <dbReference type="NCBI Taxonomy" id="871968"/>
    <lineage>
        <taxon>Bacteria</taxon>
        <taxon>Bacillati</taxon>
        <taxon>Bacillota</taxon>
        <taxon>Clostridia</taxon>
        <taxon>Eubacteriales</taxon>
        <taxon>Desulfitobacteriaceae</taxon>
        <taxon>Desulfitobacterium</taxon>
    </lineage>
</organism>
<dbReference type="OrthoDB" id="9794628at2"/>
<dbReference type="NCBIfam" id="TIGR00377">
    <property type="entry name" value="ant_ant_sig"/>
    <property type="match status" value="1"/>
</dbReference>
<dbReference type="PROSITE" id="PS50801">
    <property type="entry name" value="STAS"/>
    <property type="match status" value="1"/>
</dbReference>
<evidence type="ECO:0000259" key="3">
    <source>
        <dbReference type="PROSITE" id="PS50801"/>
    </source>
</evidence>
<dbReference type="InterPro" id="IPR002645">
    <property type="entry name" value="STAS_dom"/>
</dbReference>
<comment type="similarity">
    <text evidence="1 2">Belongs to the anti-sigma-factor antagonist family.</text>
</comment>
<dbReference type="CDD" id="cd07043">
    <property type="entry name" value="STAS_anti-anti-sigma_factors"/>
    <property type="match status" value="1"/>
</dbReference>
<evidence type="ECO:0000313" key="5">
    <source>
        <dbReference type="Proteomes" id="UP000010847"/>
    </source>
</evidence>
<dbReference type="AlphaFoldDB" id="W0E6C8"/>
<dbReference type="InterPro" id="IPR003658">
    <property type="entry name" value="Anti-sigma_ant"/>
</dbReference>
<dbReference type="HOGENOM" id="CLU_115403_9_4_9"/>